<dbReference type="InterPro" id="IPR032024">
    <property type="entry name" value="DUF5064"/>
</dbReference>
<reference evidence="1" key="1">
    <citation type="submission" date="2019-02" db="EMBL/GenBank/DDBJ databases">
        <authorList>
            <consortium name="Genoscope - CEA"/>
            <person name="William W."/>
        </authorList>
    </citation>
    <scope>NUCLEOTIDE SEQUENCE [LARGE SCALE GENOMIC DNA]</scope>
    <source>
        <strain evidence="1">YSy11</strain>
    </source>
</reference>
<dbReference type="EMBL" id="LR215729">
    <property type="protein sequence ID" value="VEV97967.1"/>
    <property type="molecule type" value="Genomic_DNA"/>
</dbReference>
<gene>
    <name evidence="1" type="ORF">PMYSY11_2923</name>
</gene>
<dbReference type="Gene3D" id="3.30.160.370">
    <property type="entry name" value="Domain of unknown function DUF5064"/>
    <property type="match status" value="2"/>
</dbReference>
<dbReference type="AlphaFoldDB" id="A0A1I7D0W2"/>
<sequence>MFKPGHLHRVNRDEADGQPVYSVDLYYHIKFLPDGNRKLVMTMLGNVAGEAFQEEFELSKEEAPNFGSVASRIAQKYGLPTQTGLIAKNHDEYDQMFADIRSKLEAPEPLPVSAAPAMTVDRYIPGHLHRVNLVATKDRPAFNVDIYYDVVQDPAEGKMLHIELIGQVSGTSFEESFKLHSDTAYNFASVITRAAHKHGIPVNQSLIMRNHKEYDLMFADIRKRLDLHAGDPINLDHLDSDGL</sequence>
<accession>A0A1I7D0W2</accession>
<evidence type="ECO:0008006" key="2">
    <source>
        <dbReference type="Google" id="ProtNLM"/>
    </source>
</evidence>
<organism evidence="1">
    <name type="scientific">Pseudomonas marincola</name>
    <dbReference type="NCBI Taxonomy" id="437900"/>
    <lineage>
        <taxon>Bacteria</taxon>
        <taxon>Pseudomonadati</taxon>
        <taxon>Pseudomonadota</taxon>
        <taxon>Gammaproteobacteria</taxon>
        <taxon>Pseudomonadales</taxon>
        <taxon>Pseudomonadaceae</taxon>
        <taxon>Pseudomonas</taxon>
    </lineage>
</organism>
<protein>
    <recommendedName>
        <fullName evidence="2">DUF5064 domain-containing protein</fullName>
    </recommendedName>
</protein>
<dbReference type="STRING" id="437900.GCA_001940335_02496"/>
<name>A0A1I7D0W2_9PSED</name>
<proteinExistence type="predicted"/>
<evidence type="ECO:0000313" key="1">
    <source>
        <dbReference type="EMBL" id="VEV97967.1"/>
    </source>
</evidence>
<dbReference type="Pfam" id="PF16703">
    <property type="entry name" value="DUF5064"/>
    <property type="match status" value="2"/>
</dbReference>
<dbReference type="RefSeq" id="WP_335722231.1">
    <property type="nucleotide sequence ID" value="NZ_FPBC01000009.1"/>
</dbReference>